<dbReference type="Pfam" id="PF13649">
    <property type="entry name" value="Methyltransf_25"/>
    <property type="match status" value="1"/>
</dbReference>
<name>A0A9P3YQL5_CLODI</name>
<gene>
    <name evidence="3" type="ORF">KRQ00_001618</name>
</gene>
<keyword evidence="3" id="KW-0489">Methyltransferase</keyword>
<reference evidence="3" key="2">
    <citation type="submission" date="2021-06" db="EMBL/GenBank/DDBJ databases">
        <authorList>
            <consortium name="NCBI Pathogen Detection Project"/>
        </authorList>
    </citation>
    <scope>NUCLEOTIDE SEQUENCE</scope>
    <source>
        <strain evidence="3">Clostridioides</strain>
    </source>
</reference>
<keyword evidence="1" id="KW-0808">Transferase</keyword>
<dbReference type="PANTHER" id="PTHR43861">
    <property type="entry name" value="TRANS-ACONITATE 2-METHYLTRANSFERASE-RELATED"/>
    <property type="match status" value="1"/>
</dbReference>
<dbReference type="InterPro" id="IPR029063">
    <property type="entry name" value="SAM-dependent_MTases_sf"/>
</dbReference>
<evidence type="ECO:0000256" key="1">
    <source>
        <dbReference type="ARBA" id="ARBA00022679"/>
    </source>
</evidence>
<evidence type="ECO:0000259" key="2">
    <source>
        <dbReference type="Pfam" id="PF13649"/>
    </source>
</evidence>
<dbReference type="Gene3D" id="3.40.50.150">
    <property type="entry name" value="Vaccinia Virus protein VP39"/>
    <property type="match status" value="1"/>
</dbReference>
<dbReference type="InterPro" id="IPR041698">
    <property type="entry name" value="Methyltransf_25"/>
</dbReference>
<proteinExistence type="predicted"/>
<dbReference type="GO" id="GO:0008168">
    <property type="term" value="F:methyltransferase activity"/>
    <property type="evidence" value="ECO:0007669"/>
    <property type="project" value="UniProtKB-KW"/>
</dbReference>
<dbReference type="Proteomes" id="UP000879542">
    <property type="component" value="Unassembled WGS sequence"/>
</dbReference>
<dbReference type="RefSeq" id="WP_004453689.1">
    <property type="nucleotide sequence ID" value="NZ_AP025558.1"/>
</dbReference>
<reference evidence="3" key="1">
    <citation type="journal article" date="2018" name="Genome Biol.">
        <title>SKESA: strategic k-mer extension for scrupulous assemblies.</title>
        <authorList>
            <person name="Souvorov A."/>
            <person name="Agarwala R."/>
            <person name="Lipman D.J."/>
        </authorList>
    </citation>
    <scope>NUCLEOTIDE SEQUENCE</scope>
    <source>
        <strain evidence="3">Clostridioides</strain>
    </source>
</reference>
<evidence type="ECO:0000313" key="4">
    <source>
        <dbReference type="Proteomes" id="UP000879542"/>
    </source>
</evidence>
<dbReference type="SUPFAM" id="SSF53335">
    <property type="entry name" value="S-adenosyl-L-methionine-dependent methyltransferases"/>
    <property type="match status" value="1"/>
</dbReference>
<dbReference type="GO" id="GO:0032259">
    <property type="term" value="P:methylation"/>
    <property type="evidence" value="ECO:0007669"/>
    <property type="project" value="UniProtKB-KW"/>
</dbReference>
<accession>A0A9P3YQL5</accession>
<protein>
    <submittedName>
        <fullName evidence="3">Class I SAM-dependent methyltransferase</fullName>
    </submittedName>
</protein>
<comment type="caution">
    <text evidence="3">The sequence shown here is derived from an EMBL/GenBank/DDBJ whole genome shotgun (WGS) entry which is preliminary data.</text>
</comment>
<evidence type="ECO:0000313" key="3">
    <source>
        <dbReference type="EMBL" id="HBH2619863.1"/>
    </source>
</evidence>
<organism evidence="3 4">
    <name type="scientific">Clostridioides difficile</name>
    <name type="common">Peptoclostridium difficile</name>
    <dbReference type="NCBI Taxonomy" id="1496"/>
    <lineage>
        <taxon>Bacteria</taxon>
        <taxon>Bacillati</taxon>
        <taxon>Bacillota</taxon>
        <taxon>Clostridia</taxon>
        <taxon>Peptostreptococcales</taxon>
        <taxon>Peptostreptococcaceae</taxon>
        <taxon>Clostridioides</taxon>
    </lineage>
</organism>
<sequence>MLESKIRTPEEIKRYMLDLKEWLAQERSKPVEEMSDFFSKRIDIYDNIHLGNWAEEYAHIADYFDTPLSSLLDIGCGTGLELASIYRKFPNVQITGIDLSKEMMSKLKEKYSDKNIDLILADYFEYPFEQEKYDAALSFETLHHFKYQKKQKIYKKLFQTIKPGGYYVECDYIACCLEEETICLEQYEFKRKENHVPDDVFVHIDIPLTIEHQIHLMKNAGFRAVYVLHEKNGTMIIKAEK</sequence>
<feature type="domain" description="Methyltransferase" evidence="2">
    <location>
        <begin position="72"/>
        <end position="165"/>
    </location>
</feature>
<dbReference type="CDD" id="cd02440">
    <property type="entry name" value="AdoMet_MTases"/>
    <property type="match status" value="1"/>
</dbReference>
<dbReference type="EMBL" id="DAEQIJ010000006">
    <property type="protein sequence ID" value="HBH2619863.1"/>
    <property type="molecule type" value="Genomic_DNA"/>
</dbReference>
<dbReference type="AlphaFoldDB" id="A0A9P3YQL5"/>